<dbReference type="GO" id="GO:0004479">
    <property type="term" value="F:methionyl-tRNA formyltransferase activity"/>
    <property type="evidence" value="ECO:0007669"/>
    <property type="project" value="UniProtKB-UniRule"/>
</dbReference>
<dbReference type="InterPro" id="IPR002376">
    <property type="entry name" value="Formyl_transf_N"/>
</dbReference>
<dbReference type="InterPro" id="IPR036477">
    <property type="entry name" value="Formyl_transf_N_sf"/>
</dbReference>
<dbReference type="NCBIfam" id="TIGR00460">
    <property type="entry name" value="fmt"/>
    <property type="match status" value="1"/>
</dbReference>
<dbReference type="PANTHER" id="PTHR11138:SF5">
    <property type="entry name" value="METHIONYL-TRNA FORMYLTRANSFERASE, MITOCHONDRIAL"/>
    <property type="match status" value="1"/>
</dbReference>
<comment type="caution">
    <text evidence="8">The sequence shown here is derived from an EMBL/GenBank/DDBJ whole genome shotgun (WGS) entry which is preliminary data.</text>
</comment>
<evidence type="ECO:0000313" key="9">
    <source>
        <dbReference type="EMBL" id="HGL17921.1"/>
    </source>
</evidence>
<dbReference type="EC" id="2.1.2.9" evidence="2 5"/>
<evidence type="ECO:0000256" key="2">
    <source>
        <dbReference type="ARBA" id="ARBA00012261"/>
    </source>
</evidence>
<dbReference type="InterPro" id="IPR044135">
    <property type="entry name" value="Met-tRNA-FMT_C"/>
</dbReference>
<gene>
    <name evidence="5 8" type="primary">fmt</name>
    <name evidence="8" type="ORF">ENQ77_06620</name>
    <name evidence="9" type="ORF">ENU66_06315</name>
    <name evidence="10" type="ORF">ENU66_06650</name>
</gene>
<proteinExistence type="inferred from homology"/>
<reference evidence="8" key="1">
    <citation type="journal article" date="2020" name="mSystems">
        <title>Genome- and Community-Level Interaction Insights into Carbon Utilization and Element Cycling Functions of Hydrothermarchaeota in Hydrothermal Sediment.</title>
        <authorList>
            <person name="Zhou Z."/>
            <person name="Liu Y."/>
            <person name="Xu W."/>
            <person name="Pan J."/>
            <person name="Luo Z.H."/>
            <person name="Li M."/>
        </authorList>
    </citation>
    <scope>NUCLEOTIDE SEQUENCE [LARGE SCALE GENOMIC DNA]</scope>
    <source>
        <strain evidence="8">SpSt-34</strain>
        <strain evidence="9">SpSt-69</strain>
    </source>
</reference>
<dbReference type="CDD" id="cd08704">
    <property type="entry name" value="Met_tRNA_FMT_C"/>
    <property type="match status" value="1"/>
</dbReference>
<dbReference type="EMBL" id="DSOL01000189">
    <property type="protein sequence ID" value="HEN28304.1"/>
    <property type="molecule type" value="Genomic_DNA"/>
</dbReference>
<accession>A0A7C2K3X5</accession>
<evidence type="ECO:0000256" key="5">
    <source>
        <dbReference type="HAMAP-Rule" id="MF_00182"/>
    </source>
</evidence>
<dbReference type="Gene3D" id="3.40.50.12230">
    <property type="match status" value="1"/>
</dbReference>
<evidence type="ECO:0000313" key="10">
    <source>
        <dbReference type="EMBL" id="HGL17986.1"/>
    </source>
</evidence>
<evidence type="ECO:0000313" key="8">
    <source>
        <dbReference type="EMBL" id="HEN28304.1"/>
    </source>
</evidence>
<dbReference type="SUPFAM" id="SSF50486">
    <property type="entry name" value="FMT C-terminal domain-like"/>
    <property type="match status" value="1"/>
</dbReference>
<dbReference type="AlphaFoldDB" id="A0A7C2K3X5"/>
<evidence type="ECO:0000259" key="6">
    <source>
        <dbReference type="Pfam" id="PF00551"/>
    </source>
</evidence>
<comment type="catalytic activity">
    <reaction evidence="5">
        <text>L-methionyl-tRNA(fMet) + (6R)-10-formyltetrahydrofolate = N-formyl-L-methionyl-tRNA(fMet) + (6S)-5,6,7,8-tetrahydrofolate + H(+)</text>
        <dbReference type="Rhea" id="RHEA:24380"/>
        <dbReference type="Rhea" id="RHEA-COMP:9952"/>
        <dbReference type="Rhea" id="RHEA-COMP:9953"/>
        <dbReference type="ChEBI" id="CHEBI:15378"/>
        <dbReference type="ChEBI" id="CHEBI:57453"/>
        <dbReference type="ChEBI" id="CHEBI:78530"/>
        <dbReference type="ChEBI" id="CHEBI:78844"/>
        <dbReference type="ChEBI" id="CHEBI:195366"/>
        <dbReference type="EC" id="2.1.2.9"/>
    </reaction>
</comment>
<comment type="similarity">
    <text evidence="1 5">Belongs to the Fmt family.</text>
</comment>
<dbReference type="InterPro" id="IPR001555">
    <property type="entry name" value="GART_AS"/>
</dbReference>
<protein>
    <recommendedName>
        <fullName evidence="2 5">Methionyl-tRNA formyltransferase</fullName>
        <ecNumber evidence="2 5">2.1.2.9</ecNumber>
    </recommendedName>
</protein>
<name>A0A7C2K3X5_UNCW3</name>
<evidence type="ECO:0000256" key="4">
    <source>
        <dbReference type="ARBA" id="ARBA00022917"/>
    </source>
</evidence>
<evidence type="ECO:0000256" key="1">
    <source>
        <dbReference type="ARBA" id="ARBA00010699"/>
    </source>
</evidence>
<comment type="function">
    <text evidence="5">Attaches a formyl group to the free amino group of methionyl-tRNA(fMet). The formyl group appears to play a dual role in the initiator identity of N-formylmethionyl-tRNA by promoting its recognition by IF2 and preventing the misappropriation of this tRNA by the elongation apparatus.</text>
</comment>
<sequence length="332" mass="37352">MKKREEFYWLNGGMNTIVSPYRWCFLGSGYYAREVLEELYYSNFNPDLVVTTPDKPAGRGRKATPNPVKDFVLNTGISLMEIKKINDPSTYEIIKAKNFDFFVVCDFGKILKEPFLRIAKFPTLNIHPSLLPRYRGPAPIERALMDGVNMTGVTIIEMTMEVDAGPIVLCEVIPVTEDDTKGTLLEKLSKPVPEMLRKVFYGYLNNNVFPKPQSGMPTYAPKISKEELFISWHEPAIKIFNQVRALSPVPGARTYLEGELVKIFKVKISNPAFSLLPGKIKVSDSSLFVGAGDGILEIIELQPASKRIMLARDFVAGRKVDGKFFGSKEVLR</sequence>
<evidence type="ECO:0000259" key="7">
    <source>
        <dbReference type="Pfam" id="PF02911"/>
    </source>
</evidence>
<keyword evidence="3 5" id="KW-0808">Transferase</keyword>
<dbReference type="Pfam" id="PF00551">
    <property type="entry name" value="Formyl_trans_N"/>
    <property type="match status" value="1"/>
</dbReference>
<dbReference type="InterPro" id="IPR005794">
    <property type="entry name" value="Fmt"/>
</dbReference>
<dbReference type="InterPro" id="IPR011034">
    <property type="entry name" value="Formyl_transferase-like_C_sf"/>
</dbReference>
<dbReference type="PROSITE" id="PS00373">
    <property type="entry name" value="GART"/>
    <property type="match status" value="1"/>
</dbReference>
<dbReference type="SUPFAM" id="SSF53328">
    <property type="entry name" value="Formyltransferase"/>
    <property type="match status" value="1"/>
</dbReference>
<dbReference type="CDD" id="cd08646">
    <property type="entry name" value="FMT_core_Met-tRNA-FMT_N"/>
    <property type="match status" value="1"/>
</dbReference>
<evidence type="ECO:0000256" key="3">
    <source>
        <dbReference type="ARBA" id="ARBA00022679"/>
    </source>
</evidence>
<dbReference type="InterPro" id="IPR041711">
    <property type="entry name" value="Met-tRNA-FMT_N"/>
</dbReference>
<dbReference type="PANTHER" id="PTHR11138">
    <property type="entry name" value="METHIONYL-TRNA FORMYLTRANSFERASE"/>
    <property type="match status" value="1"/>
</dbReference>
<dbReference type="HAMAP" id="MF_00182">
    <property type="entry name" value="Formyl_trans"/>
    <property type="match status" value="1"/>
</dbReference>
<dbReference type="EMBL" id="DTDJ01000043">
    <property type="protein sequence ID" value="HGL17986.1"/>
    <property type="molecule type" value="Genomic_DNA"/>
</dbReference>
<dbReference type="InterPro" id="IPR005793">
    <property type="entry name" value="Formyl_trans_C"/>
</dbReference>
<feature type="domain" description="Formyl transferase N-terminal" evidence="6">
    <location>
        <begin position="25"/>
        <end position="197"/>
    </location>
</feature>
<dbReference type="Pfam" id="PF02911">
    <property type="entry name" value="Formyl_trans_C"/>
    <property type="match status" value="1"/>
</dbReference>
<keyword evidence="4 5" id="KW-0648">Protein biosynthesis</keyword>
<feature type="domain" description="Formyl transferase C-terminal" evidence="7">
    <location>
        <begin position="222"/>
        <end position="318"/>
    </location>
</feature>
<feature type="binding site" evidence="5">
    <location>
        <begin position="129"/>
        <end position="132"/>
    </location>
    <ligand>
        <name>(6S)-5,6,7,8-tetrahydrofolate</name>
        <dbReference type="ChEBI" id="CHEBI:57453"/>
    </ligand>
</feature>
<organism evidence="8">
    <name type="scientific">candidate division WOR-3 bacterium</name>
    <dbReference type="NCBI Taxonomy" id="2052148"/>
    <lineage>
        <taxon>Bacteria</taxon>
        <taxon>Bacteria division WOR-3</taxon>
    </lineage>
</organism>
<dbReference type="EMBL" id="DTDJ01000043">
    <property type="protein sequence ID" value="HGL17921.1"/>
    <property type="molecule type" value="Genomic_DNA"/>
</dbReference>